<dbReference type="InterPro" id="IPR047200">
    <property type="entry name" value="MFS_YcaD-like"/>
</dbReference>
<sequence>MRTIITLSSLLFSTALLLIGHGIQITLLPLRGTTIGLSDTIIGLTGSAYFAGFILGCFTLPKLIARVGHIRGFSVFTALAITALLSLAFTDWWPAWLLVRLTLGAMMCGLYTIIESWLNDQSNSENRGRVLATYTFITLSGMALGQLIIGWLVVGSATPLMLAAIFLAVAIVPVGLTRQLAPAPMVPTQISFGLLYTRSKTAFVAALLSGLITGSFWSLGAIFAEQSFGSMGGASAFVGAAIVGGALMQYPVGLLSDRIGRQRVLTTLCLLGTLVCGFIASVNSSTLLLVSGFVFGALAMPLYALALATAIDRAEPGEFILVGSSVLLLNACGAVIAPPFIGAAMSQIGPAALWISLAAMSFVGALYFLTQRFETTASGESHHSEFAVAATEMAPTSFDMDPRGPEQSDATISAAHELPPLVAESPLAEQPPHILDEKSS</sequence>
<gene>
    <name evidence="7" type="ORF">E3W66_08725</name>
</gene>
<feature type="transmembrane region" description="Helical" evidence="5">
    <location>
        <begin position="41"/>
        <end position="60"/>
    </location>
</feature>
<dbReference type="Proteomes" id="UP000298133">
    <property type="component" value="Unassembled WGS sequence"/>
</dbReference>
<feature type="transmembrane region" description="Helical" evidence="5">
    <location>
        <begin position="351"/>
        <end position="369"/>
    </location>
</feature>
<evidence type="ECO:0000256" key="4">
    <source>
        <dbReference type="SAM" id="MobiDB-lite"/>
    </source>
</evidence>
<feature type="transmembrane region" description="Helical" evidence="5">
    <location>
        <begin position="264"/>
        <end position="282"/>
    </location>
</feature>
<dbReference type="GO" id="GO:0022857">
    <property type="term" value="F:transmembrane transporter activity"/>
    <property type="evidence" value="ECO:0007669"/>
    <property type="project" value="InterPro"/>
</dbReference>
<evidence type="ECO:0000256" key="2">
    <source>
        <dbReference type="ARBA" id="ARBA00022989"/>
    </source>
</evidence>
<feature type="transmembrane region" description="Helical" evidence="5">
    <location>
        <begin position="95"/>
        <end position="118"/>
    </location>
</feature>
<organism evidence="7 8">
    <name type="scientific">Gammaproteobacteria bacterium LSUCC0057</name>
    <dbReference type="NCBI Taxonomy" id="2559237"/>
    <lineage>
        <taxon>Bacteria</taxon>
        <taxon>Pseudomonadati</taxon>
        <taxon>Pseudomonadota</taxon>
        <taxon>Gammaproteobacteria</taxon>
        <taxon>Cellvibrionales</taxon>
        <taxon>Porticoccaceae</taxon>
        <taxon>SAR92 clade</taxon>
    </lineage>
</organism>
<evidence type="ECO:0000313" key="7">
    <source>
        <dbReference type="EMBL" id="TFH67548.1"/>
    </source>
</evidence>
<feature type="region of interest" description="Disordered" evidence="4">
    <location>
        <begin position="397"/>
        <end position="440"/>
    </location>
</feature>
<proteinExistence type="predicted"/>
<evidence type="ECO:0000256" key="5">
    <source>
        <dbReference type="SAM" id="Phobius"/>
    </source>
</evidence>
<keyword evidence="2 5" id="KW-1133">Transmembrane helix</keyword>
<dbReference type="GO" id="GO:0005886">
    <property type="term" value="C:plasma membrane"/>
    <property type="evidence" value="ECO:0007669"/>
    <property type="project" value="TreeGrafter"/>
</dbReference>
<keyword evidence="1 5" id="KW-0812">Transmembrane</keyword>
<feature type="domain" description="Major facilitator superfamily (MFS) profile" evidence="6">
    <location>
        <begin position="1"/>
        <end position="376"/>
    </location>
</feature>
<dbReference type="InterPro" id="IPR020846">
    <property type="entry name" value="MFS_dom"/>
</dbReference>
<reference evidence="7 8" key="1">
    <citation type="submission" date="2019-03" db="EMBL/GenBank/DDBJ databases">
        <title>Draft genome of Gammaproteobacteria bacterium LSUCC0057, a member of the SAR92 clade.</title>
        <authorList>
            <person name="Lanclos V.C."/>
            <person name="Doiron C."/>
            <person name="Henson M.W."/>
            <person name="Thrash J.C."/>
        </authorList>
    </citation>
    <scope>NUCLEOTIDE SEQUENCE [LARGE SCALE GENOMIC DNA]</scope>
    <source>
        <strain evidence="7 8">LSUCC0057</strain>
    </source>
</reference>
<feature type="transmembrane region" description="Helical" evidence="5">
    <location>
        <begin position="202"/>
        <end position="224"/>
    </location>
</feature>
<dbReference type="AlphaFoldDB" id="A0A4Y8UGK7"/>
<keyword evidence="8" id="KW-1185">Reference proteome</keyword>
<accession>A0A4Y8UGK7</accession>
<dbReference type="Gene3D" id="1.20.1250.20">
    <property type="entry name" value="MFS general substrate transporter like domains"/>
    <property type="match status" value="2"/>
</dbReference>
<dbReference type="InterPro" id="IPR011701">
    <property type="entry name" value="MFS"/>
</dbReference>
<feature type="transmembrane region" description="Helical" evidence="5">
    <location>
        <begin position="288"/>
        <end position="307"/>
    </location>
</feature>
<dbReference type="PROSITE" id="PS50850">
    <property type="entry name" value="MFS"/>
    <property type="match status" value="1"/>
</dbReference>
<dbReference type="PANTHER" id="PTHR23521:SF3">
    <property type="entry name" value="MFS TRANSPORTER"/>
    <property type="match status" value="1"/>
</dbReference>
<dbReference type="Pfam" id="PF07690">
    <property type="entry name" value="MFS_1"/>
    <property type="match status" value="2"/>
</dbReference>
<feature type="transmembrane region" description="Helical" evidence="5">
    <location>
        <begin position="319"/>
        <end position="345"/>
    </location>
</feature>
<comment type="caution">
    <text evidence="7">The sequence shown here is derived from an EMBL/GenBank/DDBJ whole genome shotgun (WGS) entry which is preliminary data.</text>
</comment>
<dbReference type="EMBL" id="SPIA01000003">
    <property type="protein sequence ID" value="TFH67548.1"/>
    <property type="molecule type" value="Genomic_DNA"/>
</dbReference>
<dbReference type="OrthoDB" id="9810614at2"/>
<feature type="transmembrane region" description="Helical" evidence="5">
    <location>
        <begin position="72"/>
        <end position="89"/>
    </location>
</feature>
<feature type="transmembrane region" description="Helical" evidence="5">
    <location>
        <begin position="160"/>
        <end position="181"/>
    </location>
</feature>
<evidence type="ECO:0000259" key="6">
    <source>
        <dbReference type="PROSITE" id="PS50850"/>
    </source>
</evidence>
<dbReference type="SUPFAM" id="SSF103473">
    <property type="entry name" value="MFS general substrate transporter"/>
    <property type="match status" value="1"/>
</dbReference>
<dbReference type="CDD" id="cd17477">
    <property type="entry name" value="MFS_YcaD_like"/>
    <property type="match status" value="1"/>
</dbReference>
<evidence type="ECO:0000256" key="1">
    <source>
        <dbReference type="ARBA" id="ARBA00022692"/>
    </source>
</evidence>
<evidence type="ECO:0000313" key="8">
    <source>
        <dbReference type="Proteomes" id="UP000298133"/>
    </source>
</evidence>
<dbReference type="InterPro" id="IPR036259">
    <property type="entry name" value="MFS_trans_sf"/>
</dbReference>
<dbReference type="PANTHER" id="PTHR23521">
    <property type="entry name" value="TRANSPORTER MFS SUPERFAMILY"/>
    <property type="match status" value="1"/>
</dbReference>
<protein>
    <submittedName>
        <fullName evidence="7">MFS transporter</fullName>
    </submittedName>
</protein>
<name>A0A4Y8UGK7_9GAMM</name>
<evidence type="ECO:0000256" key="3">
    <source>
        <dbReference type="ARBA" id="ARBA00023136"/>
    </source>
</evidence>
<feature type="transmembrane region" description="Helical" evidence="5">
    <location>
        <begin position="130"/>
        <end position="154"/>
    </location>
</feature>
<keyword evidence="3 5" id="KW-0472">Membrane</keyword>
<feature type="transmembrane region" description="Helical" evidence="5">
    <location>
        <begin position="230"/>
        <end position="252"/>
    </location>
</feature>